<evidence type="ECO:0000256" key="6">
    <source>
        <dbReference type="ARBA" id="ARBA00023139"/>
    </source>
</evidence>
<evidence type="ECO:0000313" key="12">
    <source>
        <dbReference type="Proteomes" id="UP000824089"/>
    </source>
</evidence>
<evidence type="ECO:0000313" key="11">
    <source>
        <dbReference type="EMBL" id="HIU30186.1"/>
    </source>
</evidence>
<feature type="signal peptide" evidence="8">
    <location>
        <begin position="1"/>
        <end position="24"/>
    </location>
</feature>
<dbReference type="EMBL" id="DVMM01000170">
    <property type="protein sequence ID" value="HIU30186.1"/>
    <property type="molecule type" value="Genomic_DNA"/>
</dbReference>
<protein>
    <submittedName>
        <fullName evidence="11">Ger(X)C family spore germination protein</fullName>
    </submittedName>
</protein>
<organism evidence="11 12">
    <name type="scientific">Candidatus Egerieisoma faecipullorum</name>
    <dbReference type="NCBI Taxonomy" id="2840963"/>
    <lineage>
        <taxon>Bacteria</taxon>
        <taxon>Bacillati</taxon>
        <taxon>Bacillota</taxon>
        <taxon>Clostridia</taxon>
        <taxon>Eubacteriales</taxon>
        <taxon>Clostridiaceae</taxon>
        <taxon>Clostridiaceae incertae sedis</taxon>
        <taxon>Candidatus Egerieisoma</taxon>
    </lineage>
</organism>
<keyword evidence="6" id="KW-0564">Palmitate</keyword>
<comment type="caution">
    <text evidence="11">The sequence shown here is derived from an EMBL/GenBank/DDBJ whole genome shotgun (WGS) entry which is preliminary data.</text>
</comment>
<dbReference type="Proteomes" id="UP000824089">
    <property type="component" value="Unassembled WGS sequence"/>
</dbReference>
<dbReference type="Pfam" id="PF25198">
    <property type="entry name" value="Spore_GerAC_N"/>
    <property type="match status" value="1"/>
</dbReference>
<gene>
    <name evidence="11" type="ORF">IAD50_07825</name>
</gene>
<feature type="domain" description="Spore germination protein N-terminal" evidence="10">
    <location>
        <begin position="27"/>
        <end position="215"/>
    </location>
</feature>
<sequence>MKNRACVFSCLLCLMIFLNGCVRSGTKRELEALAVVMGIAMDKMDEKSGPESERLLLTAQVVRNIAISQNSSQSEGGGSASEGDLSKPYWNVQVTGTDLLEALRSAVHITNRRLYVAQNQILVIGRELAEDGIAKYLDYFFRDHETRYDVSLIVSEGTASEILNVESHLESFPAQDLNKLIARQQDDSHAPRCTLFSFFRDYKTPYKASLVPMVRVAAPEDTETQSPYLYVAKSAVFKEDKMVAELDERQTRGALWMLGEVQRGVITVNYEGVEVAIEILDGSGNYQVEYSDGRIKVKADIKMTGSLGELQGSRTVDASVMDALEKTCAGEIEAEIRSAFREMQLNGADVLGIGEAFYRYRPQTWKTIANHFESLYPAAELTCRIDADIIRTGSLLEPADENGREAYD</sequence>
<feature type="chain" id="PRO_5039344184" evidence="8">
    <location>
        <begin position="25"/>
        <end position="408"/>
    </location>
</feature>
<evidence type="ECO:0000256" key="8">
    <source>
        <dbReference type="SAM" id="SignalP"/>
    </source>
</evidence>
<reference evidence="11" key="2">
    <citation type="journal article" date="2021" name="PeerJ">
        <title>Extensive microbial diversity within the chicken gut microbiome revealed by metagenomics and culture.</title>
        <authorList>
            <person name="Gilroy R."/>
            <person name="Ravi A."/>
            <person name="Getino M."/>
            <person name="Pursley I."/>
            <person name="Horton D.L."/>
            <person name="Alikhan N.F."/>
            <person name="Baker D."/>
            <person name="Gharbi K."/>
            <person name="Hall N."/>
            <person name="Watson M."/>
            <person name="Adriaenssens E.M."/>
            <person name="Foster-Nyarko E."/>
            <person name="Jarju S."/>
            <person name="Secka A."/>
            <person name="Antonio M."/>
            <person name="Oren A."/>
            <person name="Chaudhuri R.R."/>
            <person name="La Ragione R."/>
            <person name="Hildebrand F."/>
            <person name="Pallen M.J."/>
        </authorList>
    </citation>
    <scope>NUCLEOTIDE SEQUENCE</scope>
    <source>
        <strain evidence="11">CHK195-4489</strain>
    </source>
</reference>
<dbReference type="GO" id="GO:0016020">
    <property type="term" value="C:membrane"/>
    <property type="evidence" value="ECO:0007669"/>
    <property type="project" value="UniProtKB-SubCell"/>
</dbReference>
<dbReference type="GO" id="GO:0009847">
    <property type="term" value="P:spore germination"/>
    <property type="evidence" value="ECO:0007669"/>
    <property type="project" value="InterPro"/>
</dbReference>
<evidence type="ECO:0000259" key="10">
    <source>
        <dbReference type="Pfam" id="PF25198"/>
    </source>
</evidence>
<evidence type="ECO:0000256" key="2">
    <source>
        <dbReference type="ARBA" id="ARBA00007886"/>
    </source>
</evidence>
<evidence type="ECO:0000256" key="3">
    <source>
        <dbReference type="ARBA" id="ARBA00022544"/>
    </source>
</evidence>
<comment type="similarity">
    <text evidence="2">Belongs to the GerABKC lipoprotein family.</text>
</comment>
<evidence type="ECO:0000256" key="4">
    <source>
        <dbReference type="ARBA" id="ARBA00022729"/>
    </source>
</evidence>
<dbReference type="InterPro" id="IPR008844">
    <property type="entry name" value="Spore_GerAC-like"/>
</dbReference>
<dbReference type="InterPro" id="IPR038501">
    <property type="entry name" value="Spore_GerAC_C_sf"/>
</dbReference>
<keyword evidence="7" id="KW-0449">Lipoprotein</keyword>
<evidence type="ECO:0000256" key="5">
    <source>
        <dbReference type="ARBA" id="ARBA00023136"/>
    </source>
</evidence>
<dbReference type="InterPro" id="IPR046953">
    <property type="entry name" value="Spore_GerAC-like_C"/>
</dbReference>
<keyword evidence="4 8" id="KW-0732">Signal</keyword>
<dbReference type="Pfam" id="PF05504">
    <property type="entry name" value="Spore_GerAC"/>
    <property type="match status" value="1"/>
</dbReference>
<name>A0A9D1LAQ0_9CLOT</name>
<dbReference type="Gene3D" id="3.30.300.210">
    <property type="entry name" value="Nutrient germinant receptor protein C, domain 3"/>
    <property type="match status" value="1"/>
</dbReference>
<keyword evidence="3" id="KW-0309">Germination</keyword>
<dbReference type="PANTHER" id="PTHR35789">
    <property type="entry name" value="SPORE GERMINATION PROTEIN B3"/>
    <property type="match status" value="1"/>
</dbReference>
<comment type="subcellular location">
    <subcellularLocation>
        <location evidence="1">Membrane</location>
        <topology evidence="1">Lipid-anchor</topology>
    </subcellularLocation>
</comment>
<accession>A0A9D1LAQ0</accession>
<evidence type="ECO:0000256" key="7">
    <source>
        <dbReference type="ARBA" id="ARBA00023288"/>
    </source>
</evidence>
<reference evidence="11" key="1">
    <citation type="submission" date="2020-10" db="EMBL/GenBank/DDBJ databases">
        <authorList>
            <person name="Gilroy R."/>
        </authorList>
    </citation>
    <scope>NUCLEOTIDE SEQUENCE</scope>
    <source>
        <strain evidence="11">CHK195-4489</strain>
    </source>
</reference>
<evidence type="ECO:0000259" key="9">
    <source>
        <dbReference type="Pfam" id="PF05504"/>
    </source>
</evidence>
<dbReference type="PANTHER" id="PTHR35789:SF1">
    <property type="entry name" value="SPORE GERMINATION PROTEIN B3"/>
    <property type="match status" value="1"/>
</dbReference>
<evidence type="ECO:0000256" key="1">
    <source>
        <dbReference type="ARBA" id="ARBA00004635"/>
    </source>
</evidence>
<dbReference type="NCBIfam" id="TIGR02887">
    <property type="entry name" value="spore_ger_x_C"/>
    <property type="match status" value="1"/>
</dbReference>
<dbReference type="AlphaFoldDB" id="A0A9D1LAQ0"/>
<proteinExistence type="inferred from homology"/>
<dbReference type="InterPro" id="IPR057336">
    <property type="entry name" value="GerAC_N"/>
</dbReference>
<keyword evidence="5" id="KW-0472">Membrane</keyword>
<feature type="domain" description="Spore germination GerAC-like C-terminal" evidence="9">
    <location>
        <begin position="233"/>
        <end position="393"/>
    </location>
</feature>